<dbReference type="AlphaFoldDB" id="A0A8S1K785"/>
<dbReference type="GO" id="GO:0005524">
    <property type="term" value="F:ATP binding"/>
    <property type="evidence" value="ECO:0007669"/>
    <property type="project" value="InterPro"/>
</dbReference>
<keyword evidence="3" id="KW-1185">Reference proteome</keyword>
<proteinExistence type="predicted"/>
<sequence>MKAFYKEVAQEQDKDKMSILNEIDIMRQYNSYALNKLYKMQETDNSLYMVLNLLEVGQLYDKKKIRINKINLNYKCLYLELDLNNQLLLIVQYSYKILELQQQLFDFDQIKIDLKAENILIRKLRDFYYIIGNNIQSFILLILDQLKAILFNRCDTAGFISSKVNDCKDGKRYDPICDVFNSHESQLFLIKVIMKFLEKSENVRHYMMPVFFRAILIKFMIYQQIDQNKNIALKIKKFDKLRLKQLCNSTLHSPLITISSEIKKRFFK</sequence>
<dbReference type="GO" id="GO:0004672">
    <property type="term" value="F:protein kinase activity"/>
    <property type="evidence" value="ECO:0007669"/>
    <property type="project" value="InterPro"/>
</dbReference>
<reference evidence="2" key="1">
    <citation type="submission" date="2021-01" db="EMBL/GenBank/DDBJ databases">
        <authorList>
            <consortium name="Genoscope - CEA"/>
            <person name="William W."/>
        </authorList>
    </citation>
    <scope>NUCLEOTIDE SEQUENCE</scope>
</reference>
<comment type="caution">
    <text evidence="2">The sequence shown here is derived from an EMBL/GenBank/DDBJ whole genome shotgun (WGS) entry which is preliminary data.</text>
</comment>
<protein>
    <recommendedName>
        <fullName evidence="1">Protein kinase domain-containing protein</fullName>
    </recommendedName>
</protein>
<dbReference type="Proteomes" id="UP000692954">
    <property type="component" value="Unassembled WGS sequence"/>
</dbReference>
<gene>
    <name evidence="2" type="ORF">PSON_ATCC_30995.1.T0030486</name>
</gene>
<evidence type="ECO:0000313" key="3">
    <source>
        <dbReference type="Proteomes" id="UP000692954"/>
    </source>
</evidence>
<evidence type="ECO:0000313" key="2">
    <source>
        <dbReference type="EMBL" id="CAD8048936.1"/>
    </source>
</evidence>
<feature type="domain" description="Protein kinase" evidence="1">
    <location>
        <begin position="1"/>
        <end position="268"/>
    </location>
</feature>
<name>A0A8S1K785_9CILI</name>
<dbReference type="InterPro" id="IPR000719">
    <property type="entry name" value="Prot_kinase_dom"/>
</dbReference>
<accession>A0A8S1K785</accession>
<organism evidence="2 3">
    <name type="scientific">Paramecium sonneborni</name>
    <dbReference type="NCBI Taxonomy" id="65129"/>
    <lineage>
        <taxon>Eukaryota</taxon>
        <taxon>Sar</taxon>
        <taxon>Alveolata</taxon>
        <taxon>Ciliophora</taxon>
        <taxon>Intramacronucleata</taxon>
        <taxon>Oligohymenophorea</taxon>
        <taxon>Peniculida</taxon>
        <taxon>Parameciidae</taxon>
        <taxon>Paramecium</taxon>
    </lineage>
</organism>
<dbReference type="EMBL" id="CAJJDN010000003">
    <property type="protein sequence ID" value="CAD8048936.1"/>
    <property type="molecule type" value="Genomic_DNA"/>
</dbReference>
<evidence type="ECO:0000259" key="1">
    <source>
        <dbReference type="PROSITE" id="PS50011"/>
    </source>
</evidence>
<dbReference type="PROSITE" id="PS50011">
    <property type="entry name" value="PROTEIN_KINASE_DOM"/>
    <property type="match status" value="1"/>
</dbReference>